<dbReference type="Pfam" id="PF04430">
    <property type="entry name" value="DUF498"/>
    <property type="match status" value="1"/>
</dbReference>
<dbReference type="GO" id="GO:0032981">
    <property type="term" value="P:mitochondrial respiratory chain complex I assembly"/>
    <property type="evidence" value="ECO:0007669"/>
    <property type="project" value="InterPro"/>
</dbReference>
<reference evidence="6" key="1">
    <citation type="journal article" date="2023" name="PLoS Negl. Trop. Dis.">
        <title>A genome sequence for Biomphalaria pfeifferi, the major vector snail for the human-infecting parasite Schistosoma mansoni.</title>
        <authorList>
            <person name="Bu L."/>
            <person name="Lu L."/>
            <person name="Laidemitt M.R."/>
            <person name="Zhang S.M."/>
            <person name="Mutuku M."/>
            <person name="Mkoji G."/>
            <person name="Steinauer M."/>
            <person name="Loker E.S."/>
        </authorList>
    </citation>
    <scope>NUCLEOTIDE SEQUENCE</scope>
    <source>
        <strain evidence="6">KasaAsao</strain>
    </source>
</reference>
<reference evidence="6" key="2">
    <citation type="submission" date="2023-04" db="EMBL/GenBank/DDBJ databases">
        <authorList>
            <person name="Bu L."/>
            <person name="Lu L."/>
            <person name="Laidemitt M.R."/>
            <person name="Zhang S.M."/>
            <person name="Mutuku M."/>
            <person name="Mkoji G."/>
            <person name="Steinauer M."/>
            <person name="Loker E.S."/>
        </authorList>
    </citation>
    <scope>NUCLEOTIDE SEQUENCE</scope>
    <source>
        <strain evidence="6">KasaAsao</strain>
        <tissue evidence="6">Whole Snail</tissue>
    </source>
</reference>
<dbReference type="SUPFAM" id="SSF64076">
    <property type="entry name" value="MTH938-like"/>
    <property type="match status" value="1"/>
</dbReference>
<sequence length="262" mass="29326">MVVQKARPLIIRNIQKISCVSKRHHNFDGEAVAKSNLAMIAQEDKNHTYIQAYSSYGFRLVSGFSILGSCAIFPRAILHWNVKSADKITPESLSLFTLLEPKLDILVIGKGDWNASVDYNAIKFLRTHKLNFEILPTEQACSTFNFLNAERRVVAAALIPPKVLTSPVDEAHQKLMLDLAELDQIQSIEDLHDAEMAEVVKQINSGEFARKRAKLDEVKSKLREQNELNEDTKKDSSAFAFKGSALCHGVSRLVLSNASFSR</sequence>
<dbReference type="CDD" id="cd05125">
    <property type="entry name" value="Mth938_2P1-like"/>
    <property type="match status" value="1"/>
</dbReference>
<organism evidence="6 7">
    <name type="scientific">Biomphalaria pfeifferi</name>
    <name type="common">Bloodfluke planorb</name>
    <name type="synonym">Freshwater snail</name>
    <dbReference type="NCBI Taxonomy" id="112525"/>
    <lineage>
        <taxon>Eukaryota</taxon>
        <taxon>Metazoa</taxon>
        <taxon>Spiralia</taxon>
        <taxon>Lophotrochozoa</taxon>
        <taxon>Mollusca</taxon>
        <taxon>Gastropoda</taxon>
        <taxon>Heterobranchia</taxon>
        <taxon>Euthyneura</taxon>
        <taxon>Panpulmonata</taxon>
        <taxon>Hygrophila</taxon>
        <taxon>Lymnaeoidea</taxon>
        <taxon>Planorbidae</taxon>
        <taxon>Biomphalaria</taxon>
    </lineage>
</organism>
<evidence type="ECO:0000256" key="3">
    <source>
        <dbReference type="ARBA" id="ARBA00023128"/>
    </source>
</evidence>
<comment type="subcellular location">
    <subcellularLocation>
        <location evidence="1">Mitochondrion</location>
    </subcellularLocation>
</comment>
<evidence type="ECO:0000256" key="2">
    <source>
        <dbReference type="ARBA" id="ARBA00021776"/>
    </source>
</evidence>
<evidence type="ECO:0000256" key="1">
    <source>
        <dbReference type="ARBA" id="ARBA00004173"/>
    </source>
</evidence>
<dbReference type="InterPro" id="IPR036748">
    <property type="entry name" value="MTH938-like_sf"/>
</dbReference>
<name>A0AAD8BC43_BIOPF</name>
<keyword evidence="5" id="KW-0175">Coiled coil</keyword>
<dbReference type="GO" id="GO:0005743">
    <property type="term" value="C:mitochondrial inner membrane"/>
    <property type="evidence" value="ECO:0007669"/>
    <property type="project" value="TreeGrafter"/>
</dbReference>
<gene>
    <name evidence="6" type="ORF">Bpfe_018712</name>
</gene>
<comment type="caution">
    <text evidence="6">The sequence shown here is derived from an EMBL/GenBank/DDBJ whole genome shotgun (WGS) entry which is preliminary data.</text>
</comment>
<dbReference type="AlphaFoldDB" id="A0AAD8BC43"/>
<accession>A0AAD8BC43</accession>
<dbReference type="InterPro" id="IPR034095">
    <property type="entry name" value="NDUF3"/>
</dbReference>
<evidence type="ECO:0000256" key="4">
    <source>
        <dbReference type="ARBA" id="ARBA00049984"/>
    </source>
</evidence>
<evidence type="ECO:0000256" key="5">
    <source>
        <dbReference type="SAM" id="Coils"/>
    </source>
</evidence>
<dbReference type="Gene3D" id="3.40.1230.10">
    <property type="entry name" value="MTH938-like"/>
    <property type="match status" value="1"/>
</dbReference>
<keyword evidence="7" id="KW-1185">Reference proteome</keyword>
<protein>
    <recommendedName>
        <fullName evidence="2">NADH dehydrogenase [ubiquinone] 1 alpha subcomplex assembly factor 3</fullName>
    </recommendedName>
</protein>
<dbReference type="PANTHER" id="PTHR21192">
    <property type="entry name" value="NUCLEAR PROTEIN E3-3"/>
    <property type="match status" value="1"/>
</dbReference>
<dbReference type="Proteomes" id="UP001233172">
    <property type="component" value="Unassembled WGS sequence"/>
</dbReference>
<feature type="coiled-coil region" evidence="5">
    <location>
        <begin position="208"/>
        <end position="235"/>
    </location>
</feature>
<comment type="similarity">
    <text evidence="4">Belongs to the NDUFAF3 family.</text>
</comment>
<dbReference type="EMBL" id="JASAOG010000099">
    <property type="protein sequence ID" value="KAK0051942.1"/>
    <property type="molecule type" value="Genomic_DNA"/>
</dbReference>
<keyword evidence="3" id="KW-0496">Mitochondrion</keyword>
<evidence type="ECO:0000313" key="7">
    <source>
        <dbReference type="Proteomes" id="UP001233172"/>
    </source>
</evidence>
<evidence type="ECO:0000313" key="6">
    <source>
        <dbReference type="EMBL" id="KAK0051942.1"/>
    </source>
</evidence>
<dbReference type="InterPro" id="IPR007523">
    <property type="entry name" value="NDUFAF3/AAMDC"/>
</dbReference>
<dbReference type="PANTHER" id="PTHR21192:SF2">
    <property type="entry name" value="NADH DEHYDROGENASE [UBIQUINONE] 1 ALPHA SUBCOMPLEX ASSEMBLY FACTOR 3"/>
    <property type="match status" value="1"/>
</dbReference>
<proteinExistence type="inferred from homology"/>